<dbReference type="HOGENOM" id="CLU_208650_0_0_0"/>
<dbReference type="EMBL" id="CP001229">
    <property type="protein sequence ID" value="ACN98251.1"/>
    <property type="molecule type" value="Genomic_DNA"/>
</dbReference>
<accession>C1DVW2</accession>
<sequence length="63" mass="7693">MENREIVEKVALKIWEITGKTDDRTDQNWKDAEEIVNMVIQHLKDKDLLKKDPLKRKYRRRLT</sequence>
<evidence type="ECO:0000313" key="2">
    <source>
        <dbReference type="Proteomes" id="UP000001369"/>
    </source>
</evidence>
<reference evidence="1 2" key="1">
    <citation type="journal article" date="2009" name="J. Bacteriol.">
        <title>Complete and draft genome sequences of six members of the Aquificales.</title>
        <authorList>
            <person name="Reysenbach A.L."/>
            <person name="Hamamura N."/>
            <person name="Podar M."/>
            <person name="Griffiths E."/>
            <person name="Ferreira S."/>
            <person name="Hochstein R."/>
            <person name="Heidelberg J."/>
            <person name="Johnson J."/>
            <person name="Mead D."/>
            <person name="Pohorille A."/>
            <person name="Sarmiento M."/>
            <person name="Schweighofer K."/>
            <person name="Seshadri R."/>
            <person name="Voytek M.A."/>
        </authorList>
    </citation>
    <scope>NUCLEOTIDE SEQUENCE [LARGE SCALE GENOMIC DNA]</scope>
    <source>
        <strain evidence="2">Az-Fu1 / DSM 15241 / OCM 825</strain>
    </source>
</reference>
<dbReference type="RefSeq" id="WP_012673576.1">
    <property type="nucleotide sequence ID" value="NC_012438.1"/>
</dbReference>
<organism evidence="1 2">
    <name type="scientific">Sulfurihydrogenibium azorense (strain DSM 15241 / OCM 825 / Az-Fu1)</name>
    <dbReference type="NCBI Taxonomy" id="204536"/>
    <lineage>
        <taxon>Bacteria</taxon>
        <taxon>Pseudomonadati</taxon>
        <taxon>Aquificota</taxon>
        <taxon>Aquificia</taxon>
        <taxon>Aquificales</taxon>
        <taxon>Hydrogenothermaceae</taxon>
        <taxon>Sulfurihydrogenibium</taxon>
    </lineage>
</organism>
<keyword evidence="2" id="KW-1185">Reference proteome</keyword>
<dbReference type="STRING" id="204536.SULAZ_1280"/>
<protein>
    <submittedName>
        <fullName evidence="1">Uncharacterized protein</fullName>
    </submittedName>
</protein>
<dbReference type="AlphaFoldDB" id="C1DVW2"/>
<gene>
    <name evidence="1" type="ordered locus">SULAZ_1280</name>
</gene>
<name>C1DVW2_SULAA</name>
<evidence type="ECO:0000313" key="1">
    <source>
        <dbReference type="EMBL" id="ACN98251.1"/>
    </source>
</evidence>
<dbReference type="Proteomes" id="UP000001369">
    <property type="component" value="Chromosome"/>
</dbReference>
<dbReference type="KEGG" id="saf:SULAZ_1280"/>
<proteinExistence type="predicted"/>
<dbReference type="OrthoDB" id="9811127at2"/>